<dbReference type="Proteomes" id="UP000004994">
    <property type="component" value="Chromosome 12"/>
</dbReference>
<dbReference type="STRING" id="4081.K4DEQ6"/>
<dbReference type="PhylomeDB" id="K4DEQ6"/>
<dbReference type="InterPro" id="IPR040217">
    <property type="entry name" value="ACR1-12"/>
</dbReference>
<dbReference type="AlphaFoldDB" id="K4DEQ6"/>
<dbReference type="GO" id="GO:0016597">
    <property type="term" value="F:amino acid binding"/>
    <property type="evidence" value="ECO:0007669"/>
    <property type="project" value="UniProtKB-UniRule"/>
</dbReference>
<reference evidence="3" key="2">
    <citation type="submission" date="2015-06" db="UniProtKB">
        <authorList>
            <consortium name="EnsemblPlants"/>
        </authorList>
    </citation>
    <scope>IDENTIFICATION</scope>
    <source>
        <strain evidence="3">cv. Heinz 1706</strain>
    </source>
</reference>
<comment type="function">
    <text evidence="2">Binds amino acids.</text>
</comment>
<proteinExistence type="predicted"/>
<dbReference type="PaxDb" id="4081-Solyc12g039100.1.1"/>
<dbReference type="PANTHER" id="PTHR31096:SF77">
    <property type="entry name" value="ACT DOMAIN-CONTAINING PROTEIN ACR"/>
    <property type="match status" value="1"/>
</dbReference>
<dbReference type="Gramene" id="Solyc12g039100.1.1">
    <property type="protein sequence ID" value="Solyc12g039100.1.1"/>
    <property type="gene ID" value="Solyc12g039100.1"/>
</dbReference>
<dbReference type="EnsemblPlants" id="Solyc12g039100.1.1">
    <property type="protein sequence ID" value="Solyc12g039100.1.1"/>
    <property type="gene ID" value="Solyc12g039100.1"/>
</dbReference>
<protein>
    <recommendedName>
        <fullName evidence="2">ACT domain-containing protein ACR</fullName>
    </recommendedName>
    <alternativeName>
        <fullName evidence="2">Protein ACT DOMAIN REPEATS</fullName>
    </alternativeName>
</protein>
<dbReference type="HOGENOM" id="CLU_2227893_0_0_1"/>
<evidence type="ECO:0000256" key="2">
    <source>
        <dbReference type="RuleBase" id="RU369043"/>
    </source>
</evidence>
<reference evidence="3" key="1">
    <citation type="journal article" date="2012" name="Nature">
        <title>The tomato genome sequence provides insights into fleshy fruit evolution.</title>
        <authorList>
            <consortium name="Tomato Genome Consortium"/>
        </authorList>
    </citation>
    <scope>NUCLEOTIDE SEQUENCE [LARGE SCALE GENOMIC DNA]</scope>
    <source>
        <strain evidence="3">cv. Heinz 1706</strain>
    </source>
</reference>
<dbReference type="PANTHER" id="PTHR31096">
    <property type="entry name" value="ACT DOMAIN-CONTAINING PROTEIN ACR4-RELATED"/>
    <property type="match status" value="1"/>
</dbReference>
<evidence type="ECO:0000256" key="1">
    <source>
        <dbReference type="ARBA" id="ARBA00022737"/>
    </source>
</evidence>
<accession>K4DEQ6</accession>
<evidence type="ECO:0000313" key="3">
    <source>
        <dbReference type="EnsemblPlants" id="Solyc12g039100.1.1"/>
    </source>
</evidence>
<keyword evidence="4" id="KW-1185">Reference proteome</keyword>
<organism evidence="3">
    <name type="scientific">Solanum lycopersicum</name>
    <name type="common">Tomato</name>
    <name type="synonym">Lycopersicon esculentum</name>
    <dbReference type="NCBI Taxonomy" id="4081"/>
    <lineage>
        <taxon>Eukaryota</taxon>
        <taxon>Viridiplantae</taxon>
        <taxon>Streptophyta</taxon>
        <taxon>Embryophyta</taxon>
        <taxon>Tracheophyta</taxon>
        <taxon>Spermatophyta</taxon>
        <taxon>Magnoliopsida</taxon>
        <taxon>eudicotyledons</taxon>
        <taxon>Gunneridae</taxon>
        <taxon>Pentapetalae</taxon>
        <taxon>asterids</taxon>
        <taxon>lamiids</taxon>
        <taxon>Solanales</taxon>
        <taxon>Solanaceae</taxon>
        <taxon>Solanoideae</taxon>
        <taxon>Solaneae</taxon>
        <taxon>Solanum</taxon>
        <taxon>Solanum subgen. Lycopersicon</taxon>
    </lineage>
</organism>
<sequence length="106" mass="12493">MVTQYSKLSVGAKWNELERWYVGCSSFVVATSPQPRYTNKEYSIVTIRCKDRPNLFFYTIFTLADMQYVIFHDNVDAEGPVLHQILQFSIRFDISFMANFFLKIMN</sequence>
<dbReference type="InParanoid" id="K4DEQ6"/>
<evidence type="ECO:0000313" key="4">
    <source>
        <dbReference type="Proteomes" id="UP000004994"/>
    </source>
</evidence>
<keyword evidence="1 2" id="KW-0677">Repeat</keyword>
<name>K4DEQ6_SOLLC</name>